<dbReference type="InterPro" id="IPR011701">
    <property type="entry name" value="MFS"/>
</dbReference>
<dbReference type="GO" id="GO:0005886">
    <property type="term" value="C:plasma membrane"/>
    <property type="evidence" value="ECO:0007669"/>
    <property type="project" value="TreeGrafter"/>
</dbReference>
<dbReference type="Pfam" id="PF07690">
    <property type="entry name" value="MFS_1"/>
    <property type="match status" value="1"/>
</dbReference>
<evidence type="ECO:0000256" key="3">
    <source>
        <dbReference type="ARBA" id="ARBA00022989"/>
    </source>
</evidence>
<feature type="region of interest" description="Disordered" evidence="5">
    <location>
        <begin position="1"/>
        <end position="27"/>
    </location>
</feature>
<evidence type="ECO:0000256" key="6">
    <source>
        <dbReference type="SAM" id="Phobius"/>
    </source>
</evidence>
<dbReference type="EMBL" id="AYKW01000045">
    <property type="protein sequence ID" value="PIL26294.1"/>
    <property type="molecule type" value="Genomic_DNA"/>
</dbReference>
<feature type="region of interest" description="Disordered" evidence="5">
    <location>
        <begin position="550"/>
        <end position="569"/>
    </location>
</feature>
<dbReference type="OrthoDB" id="3437016at2759"/>
<name>A0A2G8RXS5_9APHY</name>
<feature type="transmembrane region" description="Helical" evidence="6">
    <location>
        <begin position="301"/>
        <end position="319"/>
    </location>
</feature>
<feature type="transmembrane region" description="Helical" evidence="6">
    <location>
        <begin position="262"/>
        <end position="281"/>
    </location>
</feature>
<evidence type="ECO:0000259" key="7">
    <source>
        <dbReference type="PROSITE" id="PS50850"/>
    </source>
</evidence>
<reference evidence="8 9" key="1">
    <citation type="journal article" date="2015" name="Sci. Rep.">
        <title>Chromosome-level genome map provides insights into diverse defense mechanisms in the medicinal fungus Ganoderma sinense.</title>
        <authorList>
            <person name="Zhu Y."/>
            <person name="Xu J."/>
            <person name="Sun C."/>
            <person name="Zhou S."/>
            <person name="Xu H."/>
            <person name="Nelson D.R."/>
            <person name="Qian J."/>
            <person name="Song J."/>
            <person name="Luo H."/>
            <person name="Xiang L."/>
            <person name="Li Y."/>
            <person name="Xu Z."/>
            <person name="Ji A."/>
            <person name="Wang L."/>
            <person name="Lu S."/>
            <person name="Hayward A."/>
            <person name="Sun W."/>
            <person name="Li X."/>
            <person name="Schwartz D.C."/>
            <person name="Wang Y."/>
            <person name="Chen S."/>
        </authorList>
    </citation>
    <scope>NUCLEOTIDE SEQUENCE [LARGE SCALE GENOMIC DNA]</scope>
    <source>
        <strain evidence="8 9">ZZ0214-1</strain>
    </source>
</reference>
<dbReference type="PROSITE" id="PS50850">
    <property type="entry name" value="MFS"/>
    <property type="match status" value="1"/>
</dbReference>
<sequence>MSLKTSSTAAAEPVTASQTDVTAPSPSSGFRKGSAFWLTFIAVLVCTFVSALDLTAVSVALPTITESLHGGGKFVWIGSAYGLSSAAILPLSGRLADAFGRRPVMLASVSLFLLGSALSGASQNMNMLIAARTVQGIGSGGILNLSEIIVSDLVPLSERGMFMGIISSVWAIASGVGPPIGGVLAQANAWRWIFYLNLPLTGIAFVLVLAFLRVRTPPGSLRDKLSRLDILGNVIIIAGTTLALIGLTWGGVAYAWTSAHTLATLIIGFVLMGGFFVYEWLVPEDPSIPWEVVGNRTTVSAYIGTFFHGIVSTAVFYYLPVYFQACMGSSPLRSSVQTLPLALIISPFAFAAGTLVQVVQKYRWANLLGWALAVVGFGLFSTFDADSSTGKWVGLQIIVAAALGLLYTATIFPTLAPLPVARTASALAFFSFARTFAQTWGVTVGSTVLQNRLASTLPAAFTSQFPSGAQIAYAAIPVINSLSDPLKTEVRNAFADSLKTVWFVMVGMSGAGLLSVALMQELPMQQETDKTFGLDDGSQTTVLDSEKATAVVASESATRQGTPDATTQT</sequence>
<protein>
    <submittedName>
        <fullName evidence="8">MFS general substrate transporter</fullName>
    </submittedName>
</protein>
<comment type="subcellular location">
    <subcellularLocation>
        <location evidence="1">Membrane</location>
        <topology evidence="1">Multi-pass membrane protein</topology>
    </subcellularLocation>
</comment>
<feature type="transmembrane region" description="Helical" evidence="6">
    <location>
        <begin position="104"/>
        <end position="122"/>
    </location>
</feature>
<organism evidence="8 9">
    <name type="scientific">Ganoderma sinense ZZ0214-1</name>
    <dbReference type="NCBI Taxonomy" id="1077348"/>
    <lineage>
        <taxon>Eukaryota</taxon>
        <taxon>Fungi</taxon>
        <taxon>Dikarya</taxon>
        <taxon>Basidiomycota</taxon>
        <taxon>Agaricomycotina</taxon>
        <taxon>Agaricomycetes</taxon>
        <taxon>Polyporales</taxon>
        <taxon>Polyporaceae</taxon>
        <taxon>Ganoderma</taxon>
    </lineage>
</organism>
<feature type="transmembrane region" description="Helical" evidence="6">
    <location>
        <begin position="35"/>
        <end position="61"/>
    </location>
</feature>
<dbReference type="PANTHER" id="PTHR23501:SF102">
    <property type="entry name" value="DRUG TRANSPORTER, PUTATIVE (AFU_ORTHOLOGUE AFUA_3G08530)-RELATED"/>
    <property type="match status" value="1"/>
</dbReference>
<evidence type="ECO:0000313" key="8">
    <source>
        <dbReference type="EMBL" id="PIL26294.1"/>
    </source>
</evidence>
<dbReference type="InterPro" id="IPR005829">
    <property type="entry name" value="Sugar_transporter_CS"/>
</dbReference>
<feature type="transmembrane region" description="Helical" evidence="6">
    <location>
        <begin position="234"/>
        <end position="255"/>
    </location>
</feature>
<dbReference type="STRING" id="1077348.A0A2G8RXS5"/>
<keyword evidence="4 6" id="KW-0472">Membrane</keyword>
<dbReference type="PANTHER" id="PTHR23501">
    <property type="entry name" value="MAJOR FACILITATOR SUPERFAMILY"/>
    <property type="match status" value="1"/>
</dbReference>
<feature type="transmembrane region" description="Helical" evidence="6">
    <location>
        <begin position="192"/>
        <end position="214"/>
    </location>
</feature>
<dbReference type="PRINTS" id="PR01036">
    <property type="entry name" value="TCRTETB"/>
</dbReference>
<feature type="domain" description="Major facilitator superfamily (MFS) profile" evidence="7">
    <location>
        <begin position="39"/>
        <end position="492"/>
    </location>
</feature>
<dbReference type="InterPro" id="IPR036259">
    <property type="entry name" value="MFS_trans_sf"/>
</dbReference>
<gene>
    <name evidence="8" type="ORF">GSI_12050</name>
</gene>
<feature type="compositionally biased region" description="Polar residues" evidence="5">
    <location>
        <begin position="555"/>
        <end position="569"/>
    </location>
</feature>
<dbReference type="CDD" id="cd17502">
    <property type="entry name" value="MFS_Azr1_MDR_like"/>
    <property type="match status" value="1"/>
</dbReference>
<feature type="transmembrane region" description="Helical" evidence="6">
    <location>
        <begin position="364"/>
        <end position="380"/>
    </location>
</feature>
<dbReference type="GO" id="GO:0022857">
    <property type="term" value="F:transmembrane transporter activity"/>
    <property type="evidence" value="ECO:0007669"/>
    <property type="project" value="InterPro"/>
</dbReference>
<feature type="transmembrane region" description="Helical" evidence="6">
    <location>
        <begin position="73"/>
        <end position="92"/>
    </location>
</feature>
<accession>A0A2G8RXS5</accession>
<dbReference type="Gene3D" id="1.20.1720.10">
    <property type="entry name" value="Multidrug resistance protein D"/>
    <property type="match status" value="1"/>
</dbReference>
<feature type="transmembrane region" description="Helical" evidence="6">
    <location>
        <begin position="500"/>
        <end position="519"/>
    </location>
</feature>
<evidence type="ECO:0000256" key="5">
    <source>
        <dbReference type="SAM" id="MobiDB-lite"/>
    </source>
</evidence>
<proteinExistence type="predicted"/>
<evidence type="ECO:0000256" key="1">
    <source>
        <dbReference type="ARBA" id="ARBA00004141"/>
    </source>
</evidence>
<dbReference type="Proteomes" id="UP000230002">
    <property type="component" value="Unassembled WGS sequence"/>
</dbReference>
<evidence type="ECO:0000256" key="4">
    <source>
        <dbReference type="ARBA" id="ARBA00023136"/>
    </source>
</evidence>
<keyword evidence="9" id="KW-1185">Reference proteome</keyword>
<dbReference type="PROSITE" id="PS00216">
    <property type="entry name" value="SUGAR_TRANSPORT_1"/>
    <property type="match status" value="1"/>
</dbReference>
<dbReference type="AlphaFoldDB" id="A0A2G8RXS5"/>
<keyword evidence="3 6" id="KW-1133">Transmembrane helix</keyword>
<dbReference type="SUPFAM" id="SSF103473">
    <property type="entry name" value="MFS general substrate transporter"/>
    <property type="match status" value="1"/>
</dbReference>
<evidence type="ECO:0000256" key="2">
    <source>
        <dbReference type="ARBA" id="ARBA00022692"/>
    </source>
</evidence>
<keyword evidence="2 6" id="KW-0812">Transmembrane</keyword>
<evidence type="ECO:0000313" key="9">
    <source>
        <dbReference type="Proteomes" id="UP000230002"/>
    </source>
</evidence>
<comment type="caution">
    <text evidence="8">The sequence shown here is derived from an EMBL/GenBank/DDBJ whole genome shotgun (WGS) entry which is preliminary data.</text>
</comment>
<feature type="transmembrane region" description="Helical" evidence="6">
    <location>
        <begin position="392"/>
        <end position="412"/>
    </location>
</feature>
<dbReference type="InterPro" id="IPR020846">
    <property type="entry name" value="MFS_dom"/>
</dbReference>
<feature type="transmembrane region" description="Helical" evidence="6">
    <location>
        <begin position="161"/>
        <end position="185"/>
    </location>
</feature>